<geneLocation type="plasmid" evidence="2">
    <name>unnamed</name>
</geneLocation>
<sequence length="353" mass="38989">MHATLPDTPLDIVGDVHGEHAALCALLAALGYDDDGRHGQGRTLVFVGDLCDRGPDSPGVIARVRRLVQAGRAVALLGNHELNVLRGQRKSGNDWFWGEGAQHDARYAPCVGLQHEAERQEVRAFFESLPPAASNRDLRVVHAAWHAPSLARLAAHPQGLPLGTWFERLDEAAEAAQDAAELRAAARTEKASWRHHLNDPAAAMPMLHAVARSEEARQMDNPLRVLTSGVERCAQAPFFSSGQWRFTQRVRWWDGYDEDTPVVVGHYWREFMPLERSQLGKAGPDLFQGTPAQSWLGARGNVYCVDFSVGGRWQERRAGCAGARTRLAALRWPERELALDDGQVLPTTGFGRL</sequence>
<dbReference type="InterPro" id="IPR004843">
    <property type="entry name" value="Calcineurin-like_PHP"/>
</dbReference>
<feature type="domain" description="Calcineurin-like phosphoesterase" evidence="1">
    <location>
        <begin position="10"/>
        <end position="97"/>
    </location>
</feature>
<dbReference type="RefSeq" id="WP_322464126.1">
    <property type="nucleotide sequence ID" value="NZ_JAXOJX010000001.1"/>
</dbReference>
<protein>
    <submittedName>
        <fullName evidence="2">Metallophosphoesterase</fullName>
    </submittedName>
</protein>
<dbReference type="SUPFAM" id="SSF56300">
    <property type="entry name" value="Metallo-dependent phosphatases"/>
    <property type="match status" value="1"/>
</dbReference>
<dbReference type="Proteomes" id="UP001293718">
    <property type="component" value="Unassembled WGS sequence"/>
</dbReference>
<dbReference type="PANTHER" id="PTHR42850:SF7">
    <property type="entry name" value="BIS(5'-NUCLEOSYL)-TETRAPHOSPHATASE PRPE [ASYMMETRICAL]"/>
    <property type="match status" value="1"/>
</dbReference>
<organism evidence="2 3">
    <name type="scientific">Azohydromonas lata</name>
    <dbReference type="NCBI Taxonomy" id="45677"/>
    <lineage>
        <taxon>Bacteria</taxon>
        <taxon>Pseudomonadati</taxon>
        <taxon>Pseudomonadota</taxon>
        <taxon>Betaproteobacteria</taxon>
        <taxon>Burkholderiales</taxon>
        <taxon>Sphaerotilaceae</taxon>
        <taxon>Azohydromonas</taxon>
    </lineage>
</organism>
<dbReference type="InterPro" id="IPR029052">
    <property type="entry name" value="Metallo-depent_PP-like"/>
</dbReference>
<keyword evidence="3" id="KW-1185">Reference proteome</keyword>
<reference evidence="2 3" key="1">
    <citation type="submission" date="2023-11" db="EMBL/GenBank/DDBJ databases">
        <title>Draft genome of Azohydromonas lata strain H1 (DSM1123), a polyhydroxyalkanoate producer.</title>
        <authorList>
            <person name="Traversa D."/>
            <person name="D'Addabbo P."/>
            <person name="Pazzani C."/>
            <person name="Manzari C."/>
            <person name="Chiara M."/>
            <person name="Scrascia M."/>
        </authorList>
    </citation>
    <scope>NUCLEOTIDE SEQUENCE [LARGE SCALE GENOMIC DNA]</scope>
    <source>
        <strain evidence="2 3">H1</strain>
        <plasmid evidence="2">unnamed</plasmid>
    </source>
</reference>
<proteinExistence type="predicted"/>
<evidence type="ECO:0000313" key="3">
    <source>
        <dbReference type="Proteomes" id="UP001293718"/>
    </source>
</evidence>
<dbReference type="InterPro" id="IPR050126">
    <property type="entry name" value="Ap4A_hydrolase"/>
</dbReference>
<evidence type="ECO:0000313" key="2">
    <source>
        <dbReference type="EMBL" id="MDZ5455026.1"/>
    </source>
</evidence>
<dbReference type="Pfam" id="PF00149">
    <property type="entry name" value="Metallophos"/>
    <property type="match status" value="1"/>
</dbReference>
<comment type="caution">
    <text evidence="2">The sequence shown here is derived from an EMBL/GenBank/DDBJ whole genome shotgun (WGS) entry which is preliminary data.</text>
</comment>
<dbReference type="Gene3D" id="3.60.21.10">
    <property type="match status" value="1"/>
</dbReference>
<dbReference type="PANTHER" id="PTHR42850">
    <property type="entry name" value="METALLOPHOSPHOESTERASE"/>
    <property type="match status" value="1"/>
</dbReference>
<accession>A0ABU5I7E7</accession>
<name>A0ABU5I7E7_9BURK</name>
<evidence type="ECO:0000259" key="1">
    <source>
        <dbReference type="Pfam" id="PF00149"/>
    </source>
</evidence>
<keyword evidence="2" id="KW-0614">Plasmid</keyword>
<gene>
    <name evidence="2" type="ORF">SM757_00425</name>
</gene>
<dbReference type="EMBL" id="JAXOJX010000001">
    <property type="protein sequence ID" value="MDZ5455026.1"/>
    <property type="molecule type" value="Genomic_DNA"/>
</dbReference>